<keyword evidence="6" id="KW-1185">Reference proteome</keyword>
<feature type="region of interest" description="Disordered" evidence="3">
    <location>
        <begin position="345"/>
        <end position="404"/>
    </location>
</feature>
<gene>
    <name evidence="5" type="ORF">JXQ802_LOCUS20018</name>
</gene>
<dbReference type="PANTHER" id="PTHR18063">
    <property type="entry name" value="NF-E2 INDUCIBLE PROTEIN"/>
    <property type="match status" value="1"/>
</dbReference>
<evidence type="ECO:0000256" key="1">
    <source>
        <dbReference type="ARBA" id="ARBA00006616"/>
    </source>
</evidence>
<dbReference type="GO" id="GO:0036435">
    <property type="term" value="F:K48-linked polyubiquitin modification-dependent protein binding"/>
    <property type="evidence" value="ECO:0007669"/>
    <property type="project" value="UniProtKB-UniRule"/>
</dbReference>
<dbReference type="Pfam" id="PF04424">
    <property type="entry name" value="MINDY_DUB"/>
    <property type="match status" value="1"/>
</dbReference>
<dbReference type="GO" id="GO:0006508">
    <property type="term" value="P:proteolysis"/>
    <property type="evidence" value="ECO:0007669"/>
    <property type="project" value="UniProtKB-KW"/>
</dbReference>
<comment type="caution">
    <text evidence="5">The sequence shown here is derived from an EMBL/GenBank/DDBJ whole genome shotgun (WGS) entry which is preliminary data.</text>
</comment>
<feature type="domain" description="MINDY deubiquitinase" evidence="4">
    <location>
        <begin position="65"/>
        <end position="316"/>
    </location>
</feature>
<dbReference type="EC" id="3.4.19.12" evidence="2"/>
<evidence type="ECO:0000256" key="2">
    <source>
        <dbReference type="RuleBase" id="RU367139"/>
    </source>
</evidence>
<keyword evidence="2" id="KW-0788">Thiol protease</keyword>
<keyword evidence="2" id="KW-0833">Ubl conjugation pathway</keyword>
<dbReference type="EMBL" id="CAJNOL010000563">
    <property type="protein sequence ID" value="CAF1117335.1"/>
    <property type="molecule type" value="Genomic_DNA"/>
</dbReference>
<evidence type="ECO:0000259" key="4">
    <source>
        <dbReference type="Pfam" id="PF04424"/>
    </source>
</evidence>
<comment type="similarity">
    <text evidence="1 2">Belongs to the MINDY deubiquitinase family. FAM63 subfamily.</text>
</comment>
<evidence type="ECO:0000313" key="5">
    <source>
        <dbReference type="EMBL" id="CAF1117335.1"/>
    </source>
</evidence>
<accession>A0A814QCS2</accession>
<feature type="compositionally biased region" description="Basic and acidic residues" evidence="3">
    <location>
        <begin position="392"/>
        <end position="404"/>
    </location>
</feature>
<sequence>MSNTEESSDRPVDEQNKSHAGHRRSNSYDRAVSGEHSKINDSIVENPSPKCDKKSSEIKQIDNDIYIIKWIEFNHERVPILLQNVNGPCPLLAIANILLLRQRIRLNPNAGAISTEHVIAMIAEYILQIDTTKLSADDRANYEQNVADALSILPKLQTGLNINLKFNGVDKFEYTRECIVFDLLGIQLFHGWVIDPQNNELQKIVNTNGSSYNQLVEKMIRQKQSNNKELARESLLIEQFLDENRSQLTHYGILQLHETMRDNQLAVFFRNNHFSTIWKNNKQLLLLVSDEGFANHTSIVFETLTDIDNDSSFTDGYGQKWQKPVPVDVSRDRDLAIAIHNEERSQYHEASIQQQQQQQQQQHYHPQQQRYAEEYYCEQSSGKYKKKHRRRSHDEDRDSSCILS</sequence>
<comment type="function">
    <text evidence="2">Hydrolase that can specifically remove 'Lys-48'-linked conjugated ubiquitin from proteins. Has exodeubiquitinase activity and has a preference for long polyubiquitin chains. May play a regulatory role at the level of protein turnover.</text>
</comment>
<evidence type="ECO:0000313" key="6">
    <source>
        <dbReference type="Proteomes" id="UP000663870"/>
    </source>
</evidence>
<dbReference type="InterPro" id="IPR007518">
    <property type="entry name" value="MINDY"/>
</dbReference>
<dbReference type="GO" id="GO:0004843">
    <property type="term" value="F:cysteine-type deubiquitinase activity"/>
    <property type="evidence" value="ECO:0007669"/>
    <property type="project" value="UniProtKB-UniRule"/>
</dbReference>
<organism evidence="5 6">
    <name type="scientific">Rotaria sordida</name>
    <dbReference type="NCBI Taxonomy" id="392033"/>
    <lineage>
        <taxon>Eukaryota</taxon>
        <taxon>Metazoa</taxon>
        <taxon>Spiralia</taxon>
        <taxon>Gnathifera</taxon>
        <taxon>Rotifera</taxon>
        <taxon>Eurotatoria</taxon>
        <taxon>Bdelloidea</taxon>
        <taxon>Philodinida</taxon>
        <taxon>Philodinidae</taxon>
        <taxon>Rotaria</taxon>
    </lineage>
</organism>
<keyword evidence="2" id="KW-0378">Hydrolase</keyword>
<protein>
    <recommendedName>
        <fullName evidence="2">Ubiquitin carboxyl-terminal hydrolase</fullName>
        <ecNumber evidence="2">3.4.19.12</ecNumber>
    </recommendedName>
</protein>
<keyword evidence="2" id="KW-0645">Protease</keyword>
<feature type="compositionally biased region" description="Basic and acidic residues" evidence="3">
    <location>
        <begin position="7"/>
        <end position="17"/>
    </location>
</feature>
<feature type="compositionally biased region" description="Low complexity" evidence="3">
    <location>
        <begin position="353"/>
        <end position="369"/>
    </location>
</feature>
<proteinExistence type="inferred from homology"/>
<dbReference type="Proteomes" id="UP000663870">
    <property type="component" value="Unassembled WGS sequence"/>
</dbReference>
<evidence type="ECO:0000256" key="3">
    <source>
        <dbReference type="SAM" id="MobiDB-lite"/>
    </source>
</evidence>
<comment type="catalytic activity">
    <reaction evidence="2">
        <text>Thiol-dependent hydrolysis of ester, thioester, amide, peptide and isopeptide bonds formed by the C-terminal Gly of ubiquitin (a 76-residue protein attached to proteins as an intracellular targeting signal).</text>
        <dbReference type="EC" id="3.4.19.12"/>
    </reaction>
</comment>
<dbReference type="GO" id="GO:1990380">
    <property type="term" value="F:K48-linked deubiquitinase activity"/>
    <property type="evidence" value="ECO:0007669"/>
    <property type="project" value="UniProtKB-UniRule"/>
</dbReference>
<reference evidence="5" key="1">
    <citation type="submission" date="2021-02" db="EMBL/GenBank/DDBJ databases">
        <authorList>
            <person name="Nowell W R."/>
        </authorList>
    </citation>
    <scope>NUCLEOTIDE SEQUENCE</scope>
</reference>
<dbReference type="GO" id="GO:0016807">
    <property type="term" value="F:cysteine-type carboxypeptidase activity"/>
    <property type="evidence" value="ECO:0007669"/>
    <property type="project" value="TreeGrafter"/>
</dbReference>
<dbReference type="GO" id="GO:0071944">
    <property type="term" value="C:cell periphery"/>
    <property type="evidence" value="ECO:0007669"/>
    <property type="project" value="TreeGrafter"/>
</dbReference>
<dbReference type="PANTHER" id="PTHR18063:SF6">
    <property type="entry name" value="UBIQUITIN CARBOXYL-TERMINAL HYDROLASE"/>
    <property type="match status" value="1"/>
</dbReference>
<dbReference type="GO" id="GO:0071108">
    <property type="term" value="P:protein K48-linked deubiquitination"/>
    <property type="evidence" value="ECO:0007669"/>
    <property type="project" value="TreeGrafter"/>
</dbReference>
<dbReference type="GO" id="GO:0005829">
    <property type="term" value="C:cytosol"/>
    <property type="evidence" value="ECO:0007669"/>
    <property type="project" value="TreeGrafter"/>
</dbReference>
<feature type="region of interest" description="Disordered" evidence="3">
    <location>
        <begin position="1"/>
        <end position="56"/>
    </location>
</feature>
<dbReference type="GO" id="GO:0140934">
    <property type="term" value="F:histone deubiquitinase activity"/>
    <property type="evidence" value="ECO:0007669"/>
    <property type="project" value="UniProtKB-UniRule"/>
</dbReference>
<dbReference type="AlphaFoldDB" id="A0A814QCS2"/>
<dbReference type="InterPro" id="IPR033979">
    <property type="entry name" value="MINDY_domain"/>
</dbReference>
<name>A0A814QCS2_9BILA</name>